<sequence>MSIDDSSDPAAGLTAFFTDGRLTTVPRKPARREQLLRHLARTLFDADRPYSEREVNEALLTVHNDYSALRRYLVEAKLLTRDRDGSSYQRAAIG</sequence>
<name>A0A540W8V2_9ACTN</name>
<dbReference type="Pfam" id="PF09860">
    <property type="entry name" value="DUF2087"/>
    <property type="match status" value="1"/>
</dbReference>
<reference evidence="2 3" key="1">
    <citation type="submission" date="2019-06" db="EMBL/GenBank/DDBJ databases">
        <title>Description of Kitasatospora acidophila sp. nov. isolated from pine grove soil, and reclassification of Streptomyces novaecaesareae to Kitasatospora novaeceasareae comb. nov.</title>
        <authorList>
            <person name="Kim M.J."/>
        </authorList>
    </citation>
    <scope>NUCLEOTIDE SEQUENCE [LARGE SCALE GENOMIC DNA]</scope>
    <source>
        <strain evidence="2 3">MMS16-CNU292</strain>
    </source>
</reference>
<organism evidence="2 3">
    <name type="scientific">Kitasatospora acidiphila</name>
    <dbReference type="NCBI Taxonomy" id="2567942"/>
    <lineage>
        <taxon>Bacteria</taxon>
        <taxon>Bacillati</taxon>
        <taxon>Actinomycetota</taxon>
        <taxon>Actinomycetes</taxon>
        <taxon>Kitasatosporales</taxon>
        <taxon>Streptomycetaceae</taxon>
        <taxon>Kitasatospora</taxon>
    </lineage>
</organism>
<dbReference type="RefSeq" id="WP_141635922.1">
    <property type="nucleotide sequence ID" value="NZ_VIGB01000003.1"/>
</dbReference>
<keyword evidence="3" id="KW-1185">Reference proteome</keyword>
<comment type="caution">
    <text evidence="2">The sequence shown here is derived from an EMBL/GenBank/DDBJ whole genome shotgun (WGS) entry which is preliminary data.</text>
</comment>
<evidence type="ECO:0000313" key="3">
    <source>
        <dbReference type="Proteomes" id="UP000319103"/>
    </source>
</evidence>
<dbReference type="Proteomes" id="UP000319103">
    <property type="component" value="Unassembled WGS sequence"/>
</dbReference>
<evidence type="ECO:0000313" key="2">
    <source>
        <dbReference type="EMBL" id="TQF05445.1"/>
    </source>
</evidence>
<accession>A0A540W8V2</accession>
<protein>
    <submittedName>
        <fullName evidence="2">DUF2087 domain-containing protein</fullName>
    </submittedName>
</protein>
<proteinExistence type="predicted"/>
<dbReference type="EMBL" id="VIGB01000003">
    <property type="protein sequence ID" value="TQF05445.1"/>
    <property type="molecule type" value="Genomic_DNA"/>
</dbReference>
<feature type="domain" description="DUF2087" evidence="1">
    <location>
        <begin position="21"/>
        <end position="90"/>
    </location>
</feature>
<dbReference type="AlphaFoldDB" id="A0A540W8V2"/>
<dbReference type="InterPro" id="IPR018656">
    <property type="entry name" value="DUF2087"/>
</dbReference>
<dbReference type="OrthoDB" id="529288at2"/>
<gene>
    <name evidence="2" type="ORF">E6W39_28450</name>
</gene>
<evidence type="ECO:0000259" key="1">
    <source>
        <dbReference type="Pfam" id="PF09860"/>
    </source>
</evidence>